<keyword evidence="5" id="KW-1185">Reference proteome</keyword>
<proteinExistence type="inferred from homology"/>
<dbReference type="InterPro" id="IPR007428">
    <property type="entry name" value="MlaA"/>
</dbReference>
<evidence type="ECO:0008006" key="6">
    <source>
        <dbReference type="Google" id="ProtNLM"/>
    </source>
</evidence>
<evidence type="ECO:0000313" key="4">
    <source>
        <dbReference type="EMBL" id="ONM45450.1"/>
    </source>
</evidence>
<feature type="chain" id="PRO_5010541394" description="VacJ family lipoprotein" evidence="3">
    <location>
        <begin position="27"/>
        <end position="242"/>
    </location>
</feature>
<dbReference type="GO" id="GO:0120010">
    <property type="term" value="P:intermembrane phospholipid transfer"/>
    <property type="evidence" value="ECO:0007669"/>
    <property type="project" value="TreeGrafter"/>
</dbReference>
<dbReference type="AlphaFoldDB" id="A0A1S8DLF3"/>
<evidence type="ECO:0000256" key="3">
    <source>
        <dbReference type="SAM" id="SignalP"/>
    </source>
</evidence>
<dbReference type="Proteomes" id="UP000242847">
    <property type="component" value="Unassembled WGS sequence"/>
</dbReference>
<evidence type="ECO:0000256" key="1">
    <source>
        <dbReference type="ARBA" id="ARBA00010634"/>
    </source>
</evidence>
<evidence type="ECO:0000256" key="2">
    <source>
        <dbReference type="ARBA" id="ARBA00022729"/>
    </source>
</evidence>
<comment type="similarity">
    <text evidence="1">Belongs to the MlaA family.</text>
</comment>
<organism evidence="4 5">
    <name type="scientific">Halopseudomonas pachastrellae</name>
    <dbReference type="NCBI Taxonomy" id="254161"/>
    <lineage>
        <taxon>Bacteria</taxon>
        <taxon>Pseudomonadati</taxon>
        <taxon>Pseudomonadota</taxon>
        <taxon>Gammaproteobacteria</taxon>
        <taxon>Pseudomonadales</taxon>
        <taxon>Pseudomonadaceae</taxon>
        <taxon>Halopseudomonas</taxon>
    </lineage>
</organism>
<evidence type="ECO:0000313" key="5">
    <source>
        <dbReference type="Proteomes" id="UP000242847"/>
    </source>
</evidence>
<dbReference type="PRINTS" id="PR01805">
    <property type="entry name" value="VACJLIPOPROT"/>
</dbReference>
<comment type="caution">
    <text evidence="4">The sequence shown here is derived from an EMBL/GenBank/DDBJ whole genome shotgun (WGS) entry which is preliminary data.</text>
</comment>
<accession>A0A1S8DLF3</accession>
<keyword evidence="2 3" id="KW-0732">Signal</keyword>
<dbReference type="PANTHER" id="PTHR30035:SF3">
    <property type="entry name" value="INTERMEMBRANE PHOSPHOLIPID TRANSPORT SYSTEM LIPOPROTEIN MLAA"/>
    <property type="match status" value="1"/>
</dbReference>
<dbReference type="EMBL" id="MUBC01000003">
    <property type="protein sequence ID" value="ONM45450.1"/>
    <property type="molecule type" value="Genomic_DNA"/>
</dbReference>
<dbReference type="OrthoDB" id="9785326at2"/>
<dbReference type="STRING" id="254161.SAMN05216256_11013"/>
<reference evidence="4 5" key="1">
    <citation type="submission" date="2017-01" db="EMBL/GenBank/DDBJ databases">
        <title>Draft genome sequence of Pseudomonas pachastrellae type strain CCUG 46540T from a deep sea.</title>
        <authorList>
            <person name="Gomila M."/>
            <person name="Mulet M."/>
            <person name="Lalucat J."/>
            <person name="Garcia-Valdes E."/>
        </authorList>
    </citation>
    <scope>NUCLEOTIDE SEQUENCE [LARGE SCALE GENOMIC DNA]</scope>
    <source>
        <strain evidence="4 5">CCUG 46540</strain>
    </source>
</reference>
<sequence length="242" mass="27414">MSSLKTGAVVALLSALSLTCITPVFAADDYDDYESDYVNPDPWERVNRVTFRFNDTLDRYALKPVAKGYKAVTPEFMRDGIGNAFHNLQEPMNFVNNTLQGKFNEAGVDMSRFLFNTLLGGLGAVDVATRMGLERNDEDLGQTLGYWGVESGPYLMLPFIGPNTLRDTASKLPENFFNYTYTGYINDIRVRNQMFATEVIDARAGLLDQERLITGDRYTFIRNAYLQNREFKVRDGNVPDEF</sequence>
<protein>
    <recommendedName>
        <fullName evidence="6">VacJ family lipoprotein</fullName>
    </recommendedName>
</protein>
<dbReference type="RefSeq" id="WP_083724121.1">
    <property type="nucleotide sequence ID" value="NZ_FOUD01000010.1"/>
</dbReference>
<name>A0A1S8DLF3_9GAMM</name>
<dbReference type="GO" id="GO:0016020">
    <property type="term" value="C:membrane"/>
    <property type="evidence" value="ECO:0007669"/>
    <property type="project" value="InterPro"/>
</dbReference>
<dbReference type="PANTHER" id="PTHR30035">
    <property type="entry name" value="LIPOPROTEIN VACJ-RELATED"/>
    <property type="match status" value="1"/>
</dbReference>
<gene>
    <name evidence="4" type="ORF">BXT89_01865</name>
</gene>
<dbReference type="Pfam" id="PF04333">
    <property type="entry name" value="MlaA"/>
    <property type="match status" value="1"/>
</dbReference>
<feature type="signal peptide" evidence="3">
    <location>
        <begin position="1"/>
        <end position="26"/>
    </location>
</feature>